<name>G9BAU3_9ARCH</name>
<dbReference type="NCBIfam" id="TIGR00723">
    <property type="entry name" value="ttdB_fumA_fumB"/>
    <property type="match status" value="1"/>
</dbReference>
<dbReference type="EMBL" id="HQ214612">
    <property type="protein sequence ID" value="ADP09468.1"/>
    <property type="molecule type" value="Genomic_DNA"/>
</dbReference>
<reference evidence="4" key="1">
    <citation type="journal article" date="2012" name="Environ. Microbiol.">
        <title>Genetic structure of three fosmid-fragments encoding 16S rRNA genes of the Miscellaneous Crenarchaeotic Group (MCG): implications for physiology and evolution of marine sedimentary archaea.</title>
        <authorList>
            <person name="Li P.Y."/>
            <person name="Xie B.B."/>
            <person name="Zhang X.Y."/>
            <person name="Qin Q.L."/>
            <person name="Dang H.Y."/>
            <person name="Wang X.M."/>
            <person name="Chen X.L."/>
            <person name="Yu J."/>
            <person name="Zhang Y.Z."/>
        </authorList>
    </citation>
    <scope>NUCLEOTIDE SEQUENCE</scope>
</reference>
<dbReference type="AlphaFoldDB" id="G9BAU3"/>
<evidence type="ECO:0000259" key="3">
    <source>
        <dbReference type="Pfam" id="PF05683"/>
    </source>
</evidence>
<feature type="domain" description="Fe-S hydro-lyase tartrate dehydratase beta-type catalytic" evidence="3">
    <location>
        <begin position="13"/>
        <end position="189"/>
    </location>
</feature>
<dbReference type="Gene3D" id="3.20.130.10">
    <property type="entry name" value="Fe-S hydro-lyase, tartrate dehydratase beta-type, catalytic domain"/>
    <property type="match status" value="1"/>
</dbReference>
<sequence>MMLNEVRLVVVYKFDTPISEEMIRKLRVNDVLYVSGTMVTARDQAHRRALEYFKKGEQLPIELEGLAIFHCGPIVKKEGDGWIIVAAGPTTSTRMDIFEDEFIKSFKVRVIVGKGGMGERTTYAMEKYGAVYGAFTGGAAILAAEAIKNVRRVEWLDLGMPEAMWIIEVEEFGPLTVAIDSHGNNLFAENQKKVEKNKKRVYQKLGLKL</sequence>
<evidence type="ECO:0000256" key="1">
    <source>
        <dbReference type="ARBA" id="ARBA00008876"/>
    </source>
</evidence>
<comment type="similarity">
    <text evidence="1">Belongs to the class-I fumarase family.</text>
</comment>
<accession>G9BAU3</accession>
<proteinExistence type="inferred from homology"/>
<gene>
    <name evidence="4" type="ORF">E48-1C_23</name>
</gene>
<protein>
    <submittedName>
        <fullName evidence="4">Tartrate dehydratase subunit beta</fullName>
    </submittedName>
</protein>
<dbReference type="PANTHER" id="PTHR43351:SF2">
    <property type="entry name" value="L(+)-TARTRATE DEHYDRATASE SUBUNIT BETA-RELATED"/>
    <property type="match status" value="1"/>
</dbReference>
<evidence type="ECO:0000313" key="4">
    <source>
        <dbReference type="EMBL" id="ADP09468.1"/>
    </source>
</evidence>
<dbReference type="Pfam" id="PF05683">
    <property type="entry name" value="Fumerase_C"/>
    <property type="match status" value="1"/>
</dbReference>
<keyword evidence="2" id="KW-0456">Lyase</keyword>
<evidence type="ECO:0000256" key="2">
    <source>
        <dbReference type="ARBA" id="ARBA00023239"/>
    </source>
</evidence>
<organism evidence="4">
    <name type="scientific">uncultured marine crenarchaeote E48-1C</name>
    <dbReference type="NCBI Taxonomy" id="907718"/>
    <lineage>
        <taxon>Archaea</taxon>
        <taxon>Candidatus Bathyarchaeota</taxon>
        <taxon>environmental samples</taxon>
    </lineage>
</organism>
<dbReference type="InterPro" id="IPR036660">
    <property type="entry name" value="Fe-S_hydroAse_TtdB_cat_sf"/>
</dbReference>
<dbReference type="GO" id="GO:0016836">
    <property type="term" value="F:hydro-lyase activity"/>
    <property type="evidence" value="ECO:0007669"/>
    <property type="project" value="InterPro"/>
</dbReference>
<dbReference type="PANTHER" id="PTHR43351">
    <property type="entry name" value="L(+)-TARTRATE DEHYDRATASE SUBUNIT BETA"/>
    <property type="match status" value="1"/>
</dbReference>
<dbReference type="InterPro" id="IPR004647">
    <property type="entry name" value="Fe-S_hydro-lyase_TtdB-typ_cat"/>
</dbReference>
<dbReference type="SUPFAM" id="SSF117457">
    <property type="entry name" value="FumA C-terminal domain-like"/>
    <property type="match status" value="1"/>
</dbReference>